<keyword evidence="1" id="KW-1133">Transmembrane helix</keyword>
<proteinExistence type="predicted"/>
<keyword evidence="1" id="KW-0472">Membrane</keyword>
<feature type="transmembrane region" description="Helical" evidence="1">
    <location>
        <begin position="153"/>
        <end position="170"/>
    </location>
</feature>
<organism evidence="3 4">
    <name type="scientific">Lacunisphaera limnophila</name>
    <dbReference type="NCBI Taxonomy" id="1838286"/>
    <lineage>
        <taxon>Bacteria</taxon>
        <taxon>Pseudomonadati</taxon>
        <taxon>Verrucomicrobiota</taxon>
        <taxon>Opitutia</taxon>
        <taxon>Opitutales</taxon>
        <taxon>Opitutaceae</taxon>
        <taxon>Lacunisphaera</taxon>
    </lineage>
</organism>
<feature type="chain" id="PRO_5009105354" description="Glycosyltransferase RgtA/B/C/D-like domain-containing protein" evidence="2">
    <location>
        <begin position="23"/>
        <end position="487"/>
    </location>
</feature>
<evidence type="ECO:0000313" key="3">
    <source>
        <dbReference type="EMBL" id="AOS45726.1"/>
    </source>
</evidence>
<dbReference type="AlphaFoldDB" id="A0A1D8AXV9"/>
<feature type="transmembrane region" description="Helical" evidence="1">
    <location>
        <begin position="100"/>
        <end position="121"/>
    </location>
</feature>
<sequence length="487" mass="52478">MAIAIVASVLLAFAVFSVRGFAAVEAAGIPPGVAFTSGWEEESHYALWRVLHDQPLYADTARPPFASAYFNWLFYSGYAWLLRPAVALWGDACIPFTGRLITATFTLAGAGAFFLVVGRALTPQGRLPALGLATLVFLGPLSGWWAHTVRPDMGALMLETMGLAIVLLGARSRPWAAVLLGGLCFYGAWACKQTYVFGAGTAVLYLFSRRLPRHALVLSGGCGLLGHLTLALLGPTYQAAFRETTVANAYSLSLGLTNTSDMLLKTAPLWLLGWVGFLATIDADRPLAKDLRHCGLIGLGLTLPLLFIANCKLGASSYYYLPVLPMLGLVATGGLVHPRRPMLCLAGFALAGTLSLLLLSGRVGRLTLDEQADELAAIWQVWQNEAEPRFSHRTNLNLPWLNASSPPFVLAYNYQADRQAGRRFADDGIGGLISRGYFRSLLLPRDTGEVYDGGRLDRYRGGETMGNMRIFRLVEPTPGAPGSGPSP</sequence>
<dbReference type="OrthoDB" id="7360830at2"/>
<feature type="transmembrane region" description="Helical" evidence="1">
    <location>
        <begin position="293"/>
        <end position="311"/>
    </location>
</feature>
<feature type="signal peptide" evidence="2">
    <location>
        <begin position="1"/>
        <end position="22"/>
    </location>
</feature>
<name>A0A1D8AXV9_9BACT</name>
<dbReference type="STRING" id="1838286.Verru16b_02813"/>
<feature type="transmembrane region" description="Helical" evidence="1">
    <location>
        <begin position="262"/>
        <end position="281"/>
    </location>
</feature>
<evidence type="ECO:0000256" key="1">
    <source>
        <dbReference type="SAM" id="Phobius"/>
    </source>
</evidence>
<feature type="transmembrane region" description="Helical" evidence="1">
    <location>
        <begin position="214"/>
        <end position="233"/>
    </location>
</feature>
<evidence type="ECO:0000256" key="2">
    <source>
        <dbReference type="SAM" id="SignalP"/>
    </source>
</evidence>
<dbReference type="Proteomes" id="UP000095228">
    <property type="component" value="Chromosome"/>
</dbReference>
<keyword evidence="1" id="KW-0812">Transmembrane</keyword>
<keyword evidence="2" id="KW-0732">Signal</keyword>
<accession>A0A1D8AXV9</accession>
<reference evidence="3 4" key="1">
    <citation type="submission" date="2016-06" db="EMBL/GenBank/DDBJ databases">
        <title>Three novel species with peptidoglycan cell walls form the new genus Lacunisphaera gen. nov. in the family Opitutaceae of the verrucomicrobial subdivision 4.</title>
        <authorList>
            <person name="Rast P."/>
            <person name="Gloeckner I."/>
            <person name="Jogler M."/>
            <person name="Boedeker C."/>
            <person name="Jeske O."/>
            <person name="Wiegand S."/>
            <person name="Reinhardt R."/>
            <person name="Schumann P."/>
            <person name="Rohde M."/>
            <person name="Spring S."/>
            <person name="Gloeckner F.O."/>
            <person name="Jogler C."/>
        </authorList>
    </citation>
    <scope>NUCLEOTIDE SEQUENCE [LARGE SCALE GENOMIC DNA]</scope>
    <source>
        <strain evidence="3 4">IG16b</strain>
    </source>
</reference>
<feature type="transmembrane region" description="Helical" evidence="1">
    <location>
        <begin position="317"/>
        <end position="336"/>
    </location>
</feature>
<feature type="transmembrane region" description="Helical" evidence="1">
    <location>
        <begin position="176"/>
        <end position="207"/>
    </location>
</feature>
<dbReference type="EMBL" id="CP016094">
    <property type="protein sequence ID" value="AOS45726.1"/>
    <property type="molecule type" value="Genomic_DNA"/>
</dbReference>
<dbReference type="KEGG" id="obg:Verru16b_02813"/>
<evidence type="ECO:0000313" key="4">
    <source>
        <dbReference type="Proteomes" id="UP000095228"/>
    </source>
</evidence>
<keyword evidence="4" id="KW-1185">Reference proteome</keyword>
<feature type="transmembrane region" description="Helical" evidence="1">
    <location>
        <begin position="127"/>
        <end position="146"/>
    </location>
</feature>
<evidence type="ECO:0008006" key="5">
    <source>
        <dbReference type="Google" id="ProtNLM"/>
    </source>
</evidence>
<gene>
    <name evidence="3" type="ORF">Verru16b_02813</name>
</gene>
<feature type="transmembrane region" description="Helical" evidence="1">
    <location>
        <begin position="343"/>
        <end position="361"/>
    </location>
</feature>
<protein>
    <recommendedName>
        <fullName evidence="5">Glycosyltransferase RgtA/B/C/D-like domain-containing protein</fullName>
    </recommendedName>
</protein>
<dbReference type="RefSeq" id="WP_157772418.1">
    <property type="nucleotide sequence ID" value="NZ_CP016094.1"/>
</dbReference>
<feature type="transmembrane region" description="Helical" evidence="1">
    <location>
        <begin position="69"/>
        <end position="88"/>
    </location>
</feature>